<dbReference type="Proteomes" id="UP001303946">
    <property type="component" value="Chromosome"/>
</dbReference>
<dbReference type="Pfam" id="PF06742">
    <property type="entry name" value="DUF1214"/>
    <property type="match status" value="1"/>
</dbReference>
<dbReference type="RefSeq" id="WP_316700189.1">
    <property type="nucleotide sequence ID" value="NZ_CP136336.1"/>
</dbReference>
<dbReference type="Pfam" id="PF06863">
    <property type="entry name" value="DUF1254"/>
    <property type="match status" value="1"/>
</dbReference>
<accession>A0ABZ0CWZ1</accession>
<dbReference type="SUPFAM" id="SSF160935">
    <property type="entry name" value="VPA0735-like"/>
    <property type="match status" value="1"/>
</dbReference>
<dbReference type="Gene3D" id="2.60.120.600">
    <property type="entry name" value="Domain of unknown function DUF1214, C-terminal domain"/>
    <property type="match status" value="1"/>
</dbReference>
<keyword evidence="4" id="KW-1185">Reference proteome</keyword>
<evidence type="ECO:0000313" key="4">
    <source>
        <dbReference type="Proteomes" id="UP001303946"/>
    </source>
</evidence>
<dbReference type="InterPro" id="IPR037049">
    <property type="entry name" value="DUF1214_C_sf"/>
</dbReference>
<dbReference type="Gene3D" id="2.60.40.1610">
    <property type="entry name" value="Domain of unknown function DUF1254"/>
    <property type="match status" value="1"/>
</dbReference>
<evidence type="ECO:0000259" key="2">
    <source>
        <dbReference type="Pfam" id="PF06863"/>
    </source>
</evidence>
<dbReference type="InterPro" id="IPR037050">
    <property type="entry name" value="DUF1254_sf"/>
</dbReference>
<dbReference type="InterPro" id="IPR010621">
    <property type="entry name" value="DUF1214"/>
</dbReference>
<evidence type="ECO:0000259" key="1">
    <source>
        <dbReference type="Pfam" id="PF06742"/>
    </source>
</evidence>
<protein>
    <submittedName>
        <fullName evidence="3">DUF1254 domain-containing protein</fullName>
    </submittedName>
</protein>
<reference evidence="3 4" key="1">
    <citation type="submission" date="2023-10" db="EMBL/GenBank/DDBJ databases">
        <title>Bacteria for the degradation of biodegradable plastic PBAT(Polybutylene adipate terephthalate).</title>
        <authorList>
            <person name="Weon H.-Y."/>
            <person name="Yeon J."/>
        </authorList>
    </citation>
    <scope>NUCLEOTIDE SEQUENCE [LARGE SCALE GENOMIC DNA]</scope>
    <source>
        <strain evidence="3 4">SBD 7-3</strain>
    </source>
</reference>
<dbReference type="PANTHER" id="PTHR36509:SF2">
    <property type="entry name" value="BLL3101 PROTEIN"/>
    <property type="match status" value="1"/>
</dbReference>
<evidence type="ECO:0000313" key="3">
    <source>
        <dbReference type="EMBL" id="WOB07530.1"/>
    </source>
</evidence>
<dbReference type="PANTHER" id="PTHR36509">
    <property type="entry name" value="BLL3101 PROTEIN"/>
    <property type="match status" value="1"/>
</dbReference>
<name>A0ABZ0CWZ1_9BURK</name>
<organism evidence="3 4">
    <name type="scientific">Piscinibacter gummiphilus</name>
    <dbReference type="NCBI Taxonomy" id="946333"/>
    <lineage>
        <taxon>Bacteria</taxon>
        <taxon>Pseudomonadati</taxon>
        <taxon>Pseudomonadota</taxon>
        <taxon>Betaproteobacteria</taxon>
        <taxon>Burkholderiales</taxon>
        <taxon>Sphaerotilaceae</taxon>
        <taxon>Piscinibacter</taxon>
    </lineage>
</organism>
<feature type="domain" description="DUF1254" evidence="2">
    <location>
        <begin position="36"/>
        <end position="166"/>
    </location>
</feature>
<proteinExistence type="predicted"/>
<gene>
    <name evidence="3" type="ORF">RXV79_21790</name>
</gene>
<sequence>MPAIDADLQTAYAYTFPYYEMARQRFISSEVQRTPVNTFGHRRTLADHTARAVTTPNNDTLYSSAWLDLSAGPIELTVPRIPAGRYWSMQFMDASTSTVALLGSRDEGDGDFKVWIARHGDTTDAPAGMRVLRLATRDVWMLGRIVVDGTHDLPAVQALQDGLRLRAVKAGSAPAGPVAPAAPRGSPTDGGNYLAVVNDMLQRSGVPAADQERLKRWSAFGIGVGSGAPTPEQGAALTAALPELNASLRNGAQRAMNARVVQQWSYPDPAIGTFGTDHALRATVALVGLAALPPSEAIYLGAVPSHSDKPFHGSQRYRVRVPAQGIDAKAFWSLSMYQVEPDGRLFFVDNPIRRYAVGNRTPGLVKNADGSLDLYVQQQEPTEATQKANWLPAPAGLFRMTLRAYLPSAAMLKGEAPLPVVETLP</sequence>
<dbReference type="EMBL" id="CP136336">
    <property type="protein sequence ID" value="WOB07530.1"/>
    <property type="molecule type" value="Genomic_DNA"/>
</dbReference>
<dbReference type="InterPro" id="IPR010679">
    <property type="entry name" value="DUF1254"/>
</dbReference>
<feature type="domain" description="DUF1214" evidence="1">
    <location>
        <begin position="296"/>
        <end position="408"/>
    </location>
</feature>